<comment type="catalytic activity">
    <reaction evidence="10">
        <text>a beta-D-glucosylceramide + H2O = an N-acyl-sphingoid base + D-glucose</text>
        <dbReference type="Rhea" id="RHEA:81447"/>
        <dbReference type="ChEBI" id="CHEBI:4167"/>
        <dbReference type="ChEBI" id="CHEBI:15377"/>
        <dbReference type="ChEBI" id="CHEBI:83264"/>
        <dbReference type="ChEBI" id="CHEBI:83273"/>
    </reaction>
    <physiologicalReaction direction="left-to-right" evidence="10">
        <dbReference type="Rhea" id="RHEA:81448"/>
    </physiologicalReaction>
</comment>
<evidence type="ECO:0000256" key="11">
    <source>
        <dbReference type="ARBA" id="ARBA00051345"/>
    </source>
</evidence>
<keyword evidence="8 12" id="KW-0746">Sphingolipid metabolism</keyword>
<dbReference type="GO" id="GO:0008202">
    <property type="term" value="P:steroid metabolic process"/>
    <property type="evidence" value="ECO:0007669"/>
    <property type="project" value="UniProtKB-ARBA"/>
</dbReference>
<evidence type="ECO:0000256" key="3">
    <source>
        <dbReference type="ARBA" id="ARBA00004991"/>
    </source>
</evidence>
<evidence type="ECO:0000256" key="7">
    <source>
        <dbReference type="ARBA" id="ARBA00022801"/>
    </source>
</evidence>
<dbReference type="GO" id="GO:0007040">
    <property type="term" value="P:lysosome organization"/>
    <property type="evidence" value="ECO:0007669"/>
    <property type="project" value="UniProtKB-ARBA"/>
</dbReference>
<dbReference type="FunFam" id="3.20.20.80:FF:000030">
    <property type="entry name" value="Lysosomal acid glucosylceramidase"/>
    <property type="match status" value="1"/>
</dbReference>
<dbReference type="SUPFAM" id="SSF51445">
    <property type="entry name" value="(Trans)glycosidases"/>
    <property type="match status" value="1"/>
</dbReference>
<dbReference type="InterPro" id="IPR017853">
    <property type="entry name" value="GH"/>
</dbReference>
<dbReference type="GO" id="GO:0042391">
    <property type="term" value="P:regulation of membrane potential"/>
    <property type="evidence" value="ECO:0007669"/>
    <property type="project" value="UniProtKB-ARBA"/>
</dbReference>
<protein>
    <recommendedName>
        <fullName evidence="5 12">Glucosylceramidase</fullName>
        <ecNumber evidence="5 12">3.2.1.45</ecNumber>
    </recommendedName>
</protein>
<evidence type="ECO:0000256" key="4">
    <source>
        <dbReference type="ARBA" id="ARBA00005382"/>
    </source>
</evidence>
<dbReference type="GO" id="GO:0005102">
    <property type="term" value="F:signaling receptor binding"/>
    <property type="evidence" value="ECO:0007669"/>
    <property type="project" value="UniProtKB-ARBA"/>
</dbReference>
<evidence type="ECO:0000256" key="10">
    <source>
        <dbReference type="ARBA" id="ARBA00050474"/>
    </source>
</evidence>
<dbReference type="Pfam" id="PF02055">
    <property type="entry name" value="Glyco_hydro_30"/>
    <property type="match status" value="1"/>
</dbReference>
<comment type="catalytic activity">
    <reaction evidence="11">
        <text>an N-acyl-1-beta-D-glucosyl-15-methylhexadecasphing-4-enine + H2O = an N-acyl-15-methylhexadecasphing-4-enine + D-glucose</text>
        <dbReference type="Rhea" id="RHEA:34755"/>
        <dbReference type="ChEBI" id="CHEBI:4167"/>
        <dbReference type="ChEBI" id="CHEBI:15377"/>
        <dbReference type="ChEBI" id="CHEBI:70815"/>
        <dbReference type="ChEBI" id="CHEBI:70846"/>
    </reaction>
    <physiologicalReaction direction="left-to-right" evidence="11">
        <dbReference type="Rhea" id="RHEA:34756"/>
    </physiologicalReaction>
</comment>
<dbReference type="GO" id="GO:0006680">
    <property type="term" value="P:glucosylceramide catabolic process"/>
    <property type="evidence" value="ECO:0007669"/>
    <property type="project" value="UniProtKB-ARBA"/>
</dbReference>
<evidence type="ECO:0000256" key="12">
    <source>
        <dbReference type="RuleBase" id="RU361188"/>
    </source>
</evidence>
<dbReference type="GO" id="GO:0005764">
    <property type="term" value="C:lysosome"/>
    <property type="evidence" value="ECO:0007669"/>
    <property type="project" value="UniProtKB-ARBA"/>
</dbReference>
<evidence type="ECO:0000313" key="17">
    <source>
        <dbReference type="EMBL" id="CAH0628675.1"/>
    </source>
</evidence>
<dbReference type="GO" id="GO:0016241">
    <property type="term" value="P:regulation of macroautophagy"/>
    <property type="evidence" value="ECO:0007669"/>
    <property type="project" value="UniProtKB-ARBA"/>
</dbReference>
<dbReference type="GO" id="GO:0006066">
    <property type="term" value="P:alcohol metabolic process"/>
    <property type="evidence" value="ECO:0007669"/>
    <property type="project" value="UniProtKB-ARBA"/>
</dbReference>
<name>A0A9P0C4Q1_CHRIL</name>
<evidence type="ECO:0000259" key="16">
    <source>
        <dbReference type="Pfam" id="PF17189"/>
    </source>
</evidence>
<gene>
    <name evidence="17" type="ORF">CINC_LOCUS12947</name>
</gene>
<feature type="chain" id="PRO_5040193638" description="Glucosylceramidase" evidence="14">
    <location>
        <begin position="24"/>
        <end position="556"/>
    </location>
</feature>
<reference evidence="17" key="1">
    <citation type="submission" date="2021-12" db="EMBL/GenBank/DDBJ databases">
        <authorList>
            <person name="King R."/>
        </authorList>
    </citation>
    <scope>NUCLEOTIDE SEQUENCE</scope>
</reference>
<dbReference type="GO" id="GO:0010605">
    <property type="term" value="P:negative regulation of macromolecule metabolic process"/>
    <property type="evidence" value="ECO:0007669"/>
    <property type="project" value="UniProtKB-ARBA"/>
</dbReference>
<dbReference type="PANTHER" id="PTHR11069:SF23">
    <property type="entry name" value="LYSOSOMAL ACID GLUCOSYLCERAMIDASE"/>
    <property type="match status" value="1"/>
</dbReference>
<dbReference type="GO" id="GO:0006914">
    <property type="term" value="P:autophagy"/>
    <property type="evidence" value="ECO:0007669"/>
    <property type="project" value="UniProtKB-ARBA"/>
</dbReference>
<proteinExistence type="inferred from homology"/>
<dbReference type="Gene3D" id="3.20.20.80">
    <property type="entry name" value="Glycosidases"/>
    <property type="match status" value="1"/>
</dbReference>
<evidence type="ECO:0000256" key="9">
    <source>
        <dbReference type="ARBA" id="ARBA00023098"/>
    </source>
</evidence>
<dbReference type="Pfam" id="PF17189">
    <property type="entry name" value="Glyco_hydro_30C"/>
    <property type="match status" value="1"/>
</dbReference>
<dbReference type="InterPro" id="IPR001139">
    <property type="entry name" value="Glyco_hydro_30"/>
</dbReference>
<evidence type="ECO:0000256" key="2">
    <source>
        <dbReference type="ARBA" id="ARBA00004760"/>
    </source>
</evidence>
<dbReference type="Gene3D" id="2.60.40.1180">
    <property type="entry name" value="Golgi alpha-mannosidase II"/>
    <property type="match status" value="1"/>
</dbReference>
<dbReference type="SUPFAM" id="SSF51011">
    <property type="entry name" value="Glycosyl hydrolase domain"/>
    <property type="match status" value="1"/>
</dbReference>
<dbReference type="PANTHER" id="PTHR11069">
    <property type="entry name" value="GLUCOSYLCERAMIDASE"/>
    <property type="match status" value="1"/>
</dbReference>
<evidence type="ECO:0000256" key="14">
    <source>
        <dbReference type="SAM" id="SignalP"/>
    </source>
</evidence>
<comment type="pathway">
    <text evidence="2">Lipid metabolism; sphingolipid metabolism.</text>
</comment>
<evidence type="ECO:0000256" key="1">
    <source>
        <dbReference type="ARBA" id="ARBA00001013"/>
    </source>
</evidence>
<dbReference type="GO" id="GO:0032006">
    <property type="term" value="P:regulation of TOR signaling"/>
    <property type="evidence" value="ECO:0007669"/>
    <property type="project" value="UniProtKB-ARBA"/>
</dbReference>
<comment type="catalytic activity">
    <reaction evidence="1">
        <text>a beta-D-glucosyl-(1&lt;-&gt;1')-N-acylsphing-4-enine + H2O = an N-acylsphing-4-enine + D-glucose</text>
        <dbReference type="Rhea" id="RHEA:13269"/>
        <dbReference type="ChEBI" id="CHEBI:4167"/>
        <dbReference type="ChEBI" id="CHEBI:15377"/>
        <dbReference type="ChEBI" id="CHEBI:22801"/>
        <dbReference type="ChEBI" id="CHEBI:52639"/>
        <dbReference type="EC" id="3.2.1.45"/>
    </reaction>
    <physiologicalReaction direction="left-to-right" evidence="1">
        <dbReference type="Rhea" id="RHEA:13270"/>
    </physiologicalReaction>
</comment>
<comment type="pathway">
    <text evidence="3">Sphingolipid metabolism.</text>
</comment>
<evidence type="ECO:0000256" key="8">
    <source>
        <dbReference type="ARBA" id="ARBA00022919"/>
    </source>
</evidence>
<evidence type="ECO:0000313" key="18">
    <source>
        <dbReference type="Proteomes" id="UP001154114"/>
    </source>
</evidence>
<keyword evidence="9 12" id="KW-0443">Lipid metabolism</keyword>
<dbReference type="EC" id="3.2.1.45" evidence="5 12"/>
<dbReference type="Proteomes" id="UP001154114">
    <property type="component" value="Chromosome 9"/>
</dbReference>
<feature type="compositionally biased region" description="Acidic residues" evidence="13">
    <location>
        <begin position="91"/>
        <end position="105"/>
    </location>
</feature>
<feature type="region of interest" description="Disordered" evidence="13">
    <location>
        <begin position="91"/>
        <end position="111"/>
    </location>
</feature>
<dbReference type="GO" id="GO:0005774">
    <property type="term" value="C:vacuolar membrane"/>
    <property type="evidence" value="ECO:0007669"/>
    <property type="project" value="UniProtKB-ARBA"/>
</dbReference>
<evidence type="ECO:0000256" key="13">
    <source>
        <dbReference type="SAM" id="MobiDB-lite"/>
    </source>
</evidence>
<dbReference type="GO" id="GO:0004348">
    <property type="term" value="F:glucosylceramidase activity"/>
    <property type="evidence" value="ECO:0007669"/>
    <property type="project" value="UniProtKB-EC"/>
</dbReference>
<dbReference type="GO" id="GO:0051246">
    <property type="term" value="P:regulation of protein metabolic process"/>
    <property type="evidence" value="ECO:0007669"/>
    <property type="project" value="UniProtKB-ARBA"/>
</dbReference>
<organism evidence="17 18">
    <name type="scientific">Chrysodeixis includens</name>
    <name type="common">Soybean looper</name>
    <name type="synonym">Pseudoplusia includens</name>
    <dbReference type="NCBI Taxonomy" id="689277"/>
    <lineage>
        <taxon>Eukaryota</taxon>
        <taxon>Metazoa</taxon>
        <taxon>Ecdysozoa</taxon>
        <taxon>Arthropoda</taxon>
        <taxon>Hexapoda</taxon>
        <taxon>Insecta</taxon>
        <taxon>Pterygota</taxon>
        <taxon>Neoptera</taxon>
        <taxon>Endopterygota</taxon>
        <taxon>Lepidoptera</taxon>
        <taxon>Glossata</taxon>
        <taxon>Ditrysia</taxon>
        <taxon>Noctuoidea</taxon>
        <taxon>Noctuidae</taxon>
        <taxon>Plusiinae</taxon>
        <taxon>Chrysodeixis</taxon>
    </lineage>
</organism>
<evidence type="ECO:0000259" key="15">
    <source>
        <dbReference type="Pfam" id="PF02055"/>
    </source>
</evidence>
<feature type="domain" description="Glycosyl hydrolase family 30 TIM-barrel" evidence="15">
    <location>
        <begin position="131"/>
        <end position="477"/>
    </location>
</feature>
<feature type="domain" description="Glycosyl hydrolase family 30 beta sandwich" evidence="16">
    <location>
        <begin position="480"/>
        <end position="542"/>
    </location>
</feature>
<accession>A0A9P0C4Q1</accession>
<evidence type="ECO:0000256" key="6">
    <source>
        <dbReference type="ARBA" id="ARBA00022729"/>
    </source>
</evidence>
<sequence>MAISRAVGCIATVLLLYSLNTLGSTVVDEDLPCNPRDVGIEGRSVVCVCTATYCDTITRVDPEPGTYVMYTSSNAGQRFEKSSGVILEEVNEQPEDEVNDNDDGPQDPPEASQIWNNVVLRIQTISRQQYIEGFGGSVTDAAAINWRKLSDATQQKFIDSYFGPKGLEYNLIRVPIGGCDFSEHPYTYAETPWHDATLANFSLSPEDYFYKLPMIRRSQRVATSEIKITASTWSPPIWMKTNEAITGFGQLRPQYYQAYADYHLRFIEEYDKIDVKIWAITTTNEPINGIVPFVQFNSLGWAPSQLGRWVANNLGPTIRNSRFNETLILGIDDQRYLLPVYLAGMEREDPKSIEYLDGIAVHWYGNFFPPETLALIQNRYPDKIILATEACEGSMPWHLNQLELGSWERARRYATSIIDDLNNFVVGWIDWNLCLDPGGGPNWADNFVDAPILVYGDKDEFIKQPMFYAMGHFSKFIPRGARRVRVSRRSFATVENVAFLKENGNIVVVLQNRLRRVMKVKLQISIRHYFEIEMEERSIKTIEINPRMPSTPSPST</sequence>
<keyword evidence="18" id="KW-1185">Reference proteome</keyword>
<dbReference type="OrthoDB" id="2160638at2759"/>
<evidence type="ECO:0000256" key="5">
    <source>
        <dbReference type="ARBA" id="ARBA00012658"/>
    </source>
</evidence>
<keyword evidence="7 12" id="KW-0378">Hydrolase</keyword>
<comment type="similarity">
    <text evidence="4 12">Belongs to the glycosyl hydrolase 30 family.</text>
</comment>
<keyword evidence="6 14" id="KW-0732">Signal</keyword>
<dbReference type="AlphaFoldDB" id="A0A9P0C4Q1"/>
<dbReference type="InterPro" id="IPR013780">
    <property type="entry name" value="Glyco_hydro_b"/>
</dbReference>
<dbReference type="InterPro" id="IPR033453">
    <property type="entry name" value="Glyco_hydro_30_TIM-barrel"/>
</dbReference>
<dbReference type="EMBL" id="LR824012">
    <property type="protein sequence ID" value="CAH0628675.1"/>
    <property type="molecule type" value="Genomic_DNA"/>
</dbReference>
<keyword evidence="12" id="KW-0326">Glycosidase</keyword>
<dbReference type="GO" id="GO:0030163">
    <property type="term" value="P:protein catabolic process"/>
    <property type="evidence" value="ECO:0007669"/>
    <property type="project" value="UniProtKB-ARBA"/>
</dbReference>
<dbReference type="InterPro" id="IPR033452">
    <property type="entry name" value="GH30_C"/>
</dbReference>
<dbReference type="GO" id="GO:0016758">
    <property type="term" value="F:hexosyltransferase activity"/>
    <property type="evidence" value="ECO:0007669"/>
    <property type="project" value="UniProtKB-ARBA"/>
</dbReference>
<feature type="signal peptide" evidence="14">
    <location>
        <begin position="1"/>
        <end position="23"/>
    </location>
</feature>